<dbReference type="Proteomes" id="UP000231134">
    <property type="component" value="Unassembled WGS sequence"/>
</dbReference>
<feature type="domain" description="UvrD-like helicase ATP-binding" evidence="13">
    <location>
        <begin position="12"/>
        <end position="315"/>
    </location>
</feature>
<gene>
    <name evidence="15" type="ORF">BGX16_0203</name>
</gene>
<dbReference type="InterPro" id="IPR014017">
    <property type="entry name" value="DNA_helicase_UvrD-like_C"/>
</dbReference>
<dbReference type="InterPro" id="IPR027417">
    <property type="entry name" value="P-loop_NTPase"/>
</dbReference>
<evidence type="ECO:0000313" key="15">
    <source>
        <dbReference type="EMBL" id="PJJ40286.1"/>
    </source>
</evidence>
<dbReference type="InterPro" id="IPR013986">
    <property type="entry name" value="DExx_box_DNA_helicase_dom_sf"/>
</dbReference>
<keyword evidence="7" id="KW-0413">Isomerase</keyword>
<dbReference type="OrthoDB" id="9810135at2"/>
<keyword evidence="4 12" id="KW-0347">Helicase</keyword>
<dbReference type="RefSeq" id="WP_100424393.1">
    <property type="nucleotide sequence ID" value="NZ_PGEX01000001.1"/>
</dbReference>
<evidence type="ECO:0000313" key="16">
    <source>
        <dbReference type="Proteomes" id="UP000231134"/>
    </source>
</evidence>
<evidence type="ECO:0000256" key="12">
    <source>
        <dbReference type="PROSITE-ProRule" id="PRU00560"/>
    </source>
</evidence>
<dbReference type="PANTHER" id="PTHR11070:SF2">
    <property type="entry name" value="ATP-DEPENDENT DNA HELICASE SRS2"/>
    <property type="match status" value="1"/>
</dbReference>
<dbReference type="PROSITE" id="PS51198">
    <property type="entry name" value="UVRD_HELICASE_ATP_BIND"/>
    <property type="match status" value="1"/>
</dbReference>
<evidence type="ECO:0000256" key="5">
    <source>
        <dbReference type="ARBA" id="ARBA00022840"/>
    </source>
</evidence>
<dbReference type="Gene3D" id="1.10.10.160">
    <property type="match status" value="1"/>
</dbReference>
<dbReference type="InterPro" id="IPR014016">
    <property type="entry name" value="UvrD-like_ATP-bd"/>
</dbReference>
<dbReference type="InterPro" id="IPR000212">
    <property type="entry name" value="DNA_helicase_UvrD/REP"/>
</dbReference>
<evidence type="ECO:0000256" key="3">
    <source>
        <dbReference type="ARBA" id="ARBA00022801"/>
    </source>
</evidence>
<dbReference type="Pfam" id="PF00580">
    <property type="entry name" value="UvrD-helicase"/>
    <property type="match status" value="1"/>
</dbReference>
<dbReference type="Pfam" id="PF21196">
    <property type="entry name" value="PcrA_UvrD_tudor"/>
    <property type="match status" value="1"/>
</dbReference>
<comment type="catalytic activity">
    <reaction evidence="8">
        <text>Couples ATP hydrolysis with the unwinding of duplex DNA by translocating in the 3'-5' direction.</text>
        <dbReference type="EC" id="5.6.2.4"/>
    </reaction>
</comment>
<evidence type="ECO:0000256" key="4">
    <source>
        <dbReference type="ARBA" id="ARBA00022806"/>
    </source>
</evidence>
<dbReference type="SUPFAM" id="SSF52540">
    <property type="entry name" value="P-loop containing nucleoside triphosphate hydrolases"/>
    <property type="match status" value="1"/>
</dbReference>
<dbReference type="GO" id="GO:0005524">
    <property type="term" value="F:ATP binding"/>
    <property type="evidence" value="ECO:0007669"/>
    <property type="project" value="UniProtKB-UniRule"/>
</dbReference>
<dbReference type="GO" id="GO:0043138">
    <property type="term" value="F:3'-5' DNA helicase activity"/>
    <property type="evidence" value="ECO:0007669"/>
    <property type="project" value="UniProtKB-EC"/>
</dbReference>
<proteinExistence type="inferred from homology"/>
<keyword evidence="6" id="KW-0238">DNA-binding</keyword>
<dbReference type="PROSITE" id="PS51217">
    <property type="entry name" value="UVRD_HELICASE_CTER"/>
    <property type="match status" value="1"/>
</dbReference>
<dbReference type="Pfam" id="PF13361">
    <property type="entry name" value="UvrD_C"/>
    <property type="match status" value="1"/>
</dbReference>
<organism evidence="15 16">
    <name type="scientific">Hallerella succinigenes</name>
    <dbReference type="NCBI Taxonomy" id="1896222"/>
    <lineage>
        <taxon>Bacteria</taxon>
        <taxon>Pseudomonadati</taxon>
        <taxon>Fibrobacterota</taxon>
        <taxon>Fibrobacteria</taxon>
        <taxon>Fibrobacterales</taxon>
        <taxon>Fibrobacteraceae</taxon>
        <taxon>Hallerella</taxon>
    </lineage>
</organism>
<evidence type="ECO:0000256" key="7">
    <source>
        <dbReference type="ARBA" id="ARBA00023235"/>
    </source>
</evidence>
<dbReference type="GO" id="GO:0016887">
    <property type="term" value="F:ATP hydrolysis activity"/>
    <property type="evidence" value="ECO:0007669"/>
    <property type="project" value="RHEA"/>
</dbReference>
<dbReference type="CDD" id="cd17932">
    <property type="entry name" value="DEXQc_UvrD"/>
    <property type="match status" value="1"/>
</dbReference>
<dbReference type="Gene3D" id="1.10.486.10">
    <property type="entry name" value="PCRA, domain 4"/>
    <property type="match status" value="1"/>
</dbReference>
<evidence type="ECO:0000259" key="14">
    <source>
        <dbReference type="PROSITE" id="PS51217"/>
    </source>
</evidence>
<dbReference type="AlphaFoldDB" id="A0A2M9A3I9"/>
<keyword evidence="2 12" id="KW-0547">Nucleotide-binding</keyword>
<keyword evidence="16" id="KW-1185">Reference proteome</keyword>
<dbReference type="EMBL" id="PGEX01000001">
    <property type="protein sequence ID" value="PJJ40286.1"/>
    <property type="molecule type" value="Genomic_DNA"/>
</dbReference>
<evidence type="ECO:0000256" key="2">
    <source>
        <dbReference type="ARBA" id="ARBA00022741"/>
    </source>
</evidence>
<feature type="binding site" evidence="12">
    <location>
        <begin position="33"/>
        <end position="40"/>
    </location>
    <ligand>
        <name>ATP</name>
        <dbReference type="ChEBI" id="CHEBI:30616"/>
    </ligand>
</feature>
<dbReference type="GO" id="GO:0003677">
    <property type="term" value="F:DNA binding"/>
    <property type="evidence" value="ECO:0007669"/>
    <property type="project" value="UniProtKB-KW"/>
</dbReference>
<reference evidence="15 16" key="1">
    <citation type="submission" date="2017-11" db="EMBL/GenBank/DDBJ databases">
        <title>Animal gut microbial communities from fecal samples from Wisconsin, USA.</title>
        <authorList>
            <person name="Neumann A."/>
        </authorList>
    </citation>
    <scope>NUCLEOTIDE SEQUENCE [LARGE SCALE GENOMIC DNA]</scope>
    <source>
        <strain evidence="15 16">UWS3</strain>
    </source>
</reference>
<keyword evidence="5 12" id="KW-0067">ATP-binding</keyword>
<evidence type="ECO:0000256" key="10">
    <source>
        <dbReference type="ARBA" id="ARBA00034923"/>
    </source>
</evidence>
<dbReference type="GO" id="GO:0005829">
    <property type="term" value="C:cytosol"/>
    <property type="evidence" value="ECO:0007669"/>
    <property type="project" value="TreeGrafter"/>
</dbReference>
<dbReference type="Gene3D" id="3.40.50.300">
    <property type="entry name" value="P-loop containing nucleotide triphosphate hydrolases"/>
    <property type="match status" value="2"/>
</dbReference>
<comment type="catalytic activity">
    <reaction evidence="11">
        <text>ATP + H2O = ADP + phosphate + H(+)</text>
        <dbReference type="Rhea" id="RHEA:13065"/>
        <dbReference type="ChEBI" id="CHEBI:15377"/>
        <dbReference type="ChEBI" id="CHEBI:15378"/>
        <dbReference type="ChEBI" id="CHEBI:30616"/>
        <dbReference type="ChEBI" id="CHEBI:43474"/>
        <dbReference type="ChEBI" id="CHEBI:456216"/>
        <dbReference type="EC" id="5.6.2.4"/>
    </reaction>
</comment>
<dbReference type="EC" id="5.6.2.4" evidence="9"/>
<sequence>MARIIDLTRLHEELNEEQVAAAAKTEGPALILAGAGSGKTRTITYKIAHLISSKGVDPRRILAVTFTNKAAREMKMRIQQILEGKVNLEWMGTFHSICVRILRLCLSNERIGQALGWKINRNFSIYDDDDQKKILKEILKPLFGDDMDAQKLKQARSIISKYKNSVVKQSLPDGSYRIVLQTPTVALEQAAFPDQQKMAGVYRDYQAKLGDANAMDFDDLLLNTVELLQKLPQVAAQFANRFQYVVVDEYQDTNDVQYELLKLLIDRSKQNVTVVGDDDQSIYGWRGANIEIIRNFSHDFDQVTFFKLERNYRSSANIVKGAGSVIAHNDRPLEMSKNVYSKEPAGEPIHVVNVLADTFEAEQIAKRVLAAGKDAYAQTAIFYRTNAQSRAIEKALNDSRIPCVIYGGTRFWDRKEVRDIMAYMRLLSNPKDDAALLRIVNTPPRGIGGGSLDALRMTATTNACSLWEALPSEIAKGGRTAKGFENFKNMVDGWLALLHGNEALPILAEHVIRDTFYKEFLKKEDETTSDERGRNLDEMVNAFREFEEENPDKGLDEFLQEISLLTDADKKVENAQTRVTLMTIHMAKGLEFDTVHIAGCDEGVFPLVRESSMTETPDERKKQAEEERRLFYVGCTRAKHILYLYHAGRRFWQGSLRPFPPSRFLEEIDPSTTSIEGRCADESSQEFTGEPWNQGLRGYAARGAGLRPAYGSYGNGGNRFGASRGADFSGSYPRSFASSGRSQSTGLHKTQRIVYKNPQVVEKVEKGPRLVYDVDCDNPLRSGVRVQHMKFGTGVVTNVSGSGENTRVEVRFSNGIVRKLILKYAGLQILD</sequence>
<evidence type="ECO:0000256" key="8">
    <source>
        <dbReference type="ARBA" id="ARBA00034617"/>
    </source>
</evidence>
<comment type="similarity">
    <text evidence="1">Belongs to the helicase family. UvrD subfamily.</text>
</comment>
<evidence type="ECO:0000259" key="13">
    <source>
        <dbReference type="PROSITE" id="PS51198"/>
    </source>
</evidence>
<evidence type="ECO:0000256" key="6">
    <source>
        <dbReference type="ARBA" id="ARBA00023125"/>
    </source>
</evidence>
<protein>
    <recommendedName>
        <fullName evidence="9">DNA 3'-5' helicase</fullName>
        <ecNumber evidence="9">5.6.2.4</ecNumber>
    </recommendedName>
    <alternativeName>
        <fullName evidence="10">DNA 3'-5' helicase II</fullName>
    </alternativeName>
</protein>
<feature type="domain" description="UvrD-like helicase C-terminal" evidence="14">
    <location>
        <begin position="316"/>
        <end position="589"/>
    </location>
</feature>
<accession>A0A2M9A3I9</accession>
<keyword evidence="3 12" id="KW-0378">Hydrolase</keyword>
<comment type="caution">
    <text evidence="15">The sequence shown here is derived from an EMBL/GenBank/DDBJ whole genome shotgun (WGS) entry which is preliminary data.</text>
</comment>
<evidence type="ECO:0000256" key="1">
    <source>
        <dbReference type="ARBA" id="ARBA00009922"/>
    </source>
</evidence>
<dbReference type="GO" id="GO:0000725">
    <property type="term" value="P:recombinational repair"/>
    <property type="evidence" value="ECO:0007669"/>
    <property type="project" value="TreeGrafter"/>
</dbReference>
<evidence type="ECO:0000256" key="9">
    <source>
        <dbReference type="ARBA" id="ARBA00034808"/>
    </source>
</evidence>
<evidence type="ECO:0000256" key="11">
    <source>
        <dbReference type="ARBA" id="ARBA00048988"/>
    </source>
</evidence>
<dbReference type="PANTHER" id="PTHR11070">
    <property type="entry name" value="UVRD / RECB / PCRA DNA HELICASE FAMILY MEMBER"/>
    <property type="match status" value="1"/>
</dbReference>
<name>A0A2M9A3I9_9BACT</name>